<dbReference type="OMA" id="AKWIVKQ"/>
<dbReference type="PANTHER" id="PTHR46579">
    <property type="entry name" value="F5/8 TYPE C DOMAIN-CONTAINING PROTEIN-RELATED"/>
    <property type="match status" value="1"/>
</dbReference>
<dbReference type="Pfam" id="PF02992">
    <property type="entry name" value="Transposase_21"/>
    <property type="match status" value="1"/>
</dbReference>
<dbReference type="EMBL" id="JEMT01025960">
    <property type="protein sequence ID" value="EXX60313.1"/>
    <property type="molecule type" value="Genomic_DNA"/>
</dbReference>
<dbReference type="OrthoDB" id="2285201at2759"/>
<evidence type="ECO:0000313" key="1">
    <source>
        <dbReference type="EMBL" id="EXX60313.1"/>
    </source>
</evidence>
<accession>A0A015M089</accession>
<sequence length="367" mass="42403">MLNLDWFQPYDSTIYNIGIIYAAICNLPCDIRFKRENLLTLGILPGPKKVSLHKVNHYLAPIVNELETLWAGLTLNRTYECENGKRVRGALILVSCDIPVTRKICGHVSALVSCYRCEKKANYENVQHNVAGMDNVGYSAQDSNEHWQNALGWRRCNSDAARKCFVKETGVRWSELLRLSYFDPIRFITVNSMHCLFLGIAKWIVKQIWIDGGILTPNSLNKIQKKMDEFQIPSDLGRIPGKIHSGKGFTNFTADQWRIFFTIYSTVSLWEHLSDVDRRILTHFVRVCSILVNQILESNLVNEAHRSLIEIVKLIENYHGRDKITPNLYLSLHLRDCSSDYGLLYAFWYFFFEHMNGILGKYPLTIF</sequence>
<evidence type="ECO:0008006" key="3">
    <source>
        <dbReference type="Google" id="ProtNLM"/>
    </source>
</evidence>
<gene>
    <name evidence="1" type="ORF">RirG_181050</name>
</gene>
<dbReference type="PANTHER" id="PTHR46579:SF2">
    <property type="entry name" value="C2H2-TYPE DOMAIN-CONTAINING PROTEIN"/>
    <property type="match status" value="1"/>
</dbReference>
<protein>
    <recommendedName>
        <fullName evidence="3">Transposase domain-containing protein</fullName>
    </recommendedName>
</protein>
<organism evidence="1 2">
    <name type="scientific">Rhizophagus irregularis (strain DAOM 197198w)</name>
    <name type="common">Glomus intraradices</name>
    <dbReference type="NCBI Taxonomy" id="1432141"/>
    <lineage>
        <taxon>Eukaryota</taxon>
        <taxon>Fungi</taxon>
        <taxon>Fungi incertae sedis</taxon>
        <taxon>Mucoromycota</taxon>
        <taxon>Glomeromycotina</taxon>
        <taxon>Glomeromycetes</taxon>
        <taxon>Glomerales</taxon>
        <taxon>Glomeraceae</taxon>
        <taxon>Rhizophagus</taxon>
    </lineage>
</organism>
<dbReference type="Proteomes" id="UP000022910">
    <property type="component" value="Unassembled WGS sequence"/>
</dbReference>
<dbReference type="AlphaFoldDB" id="A0A015M089"/>
<evidence type="ECO:0000313" key="2">
    <source>
        <dbReference type="Proteomes" id="UP000022910"/>
    </source>
</evidence>
<name>A0A015M089_RHIIW</name>
<comment type="caution">
    <text evidence="1">The sequence shown here is derived from an EMBL/GenBank/DDBJ whole genome shotgun (WGS) entry which is preliminary data.</text>
</comment>
<keyword evidence="2" id="KW-1185">Reference proteome</keyword>
<proteinExistence type="predicted"/>
<dbReference type="InterPro" id="IPR004242">
    <property type="entry name" value="Transposase_21"/>
</dbReference>
<dbReference type="HOGENOM" id="CLU_065180_0_0_1"/>
<reference evidence="1 2" key="1">
    <citation type="submission" date="2014-02" db="EMBL/GenBank/DDBJ databases">
        <title>Single nucleus genome sequencing reveals high similarity among nuclei of an endomycorrhizal fungus.</title>
        <authorList>
            <person name="Lin K."/>
            <person name="Geurts R."/>
            <person name="Zhang Z."/>
            <person name="Limpens E."/>
            <person name="Saunders D.G."/>
            <person name="Mu D."/>
            <person name="Pang E."/>
            <person name="Cao H."/>
            <person name="Cha H."/>
            <person name="Lin T."/>
            <person name="Zhou Q."/>
            <person name="Shang Y."/>
            <person name="Li Y."/>
            <person name="Ivanov S."/>
            <person name="Sharma T."/>
            <person name="Velzen R.V."/>
            <person name="Ruijter N.D."/>
            <person name="Aanen D.K."/>
            <person name="Win J."/>
            <person name="Kamoun S."/>
            <person name="Bisseling T."/>
            <person name="Huang S."/>
        </authorList>
    </citation>
    <scope>NUCLEOTIDE SEQUENCE [LARGE SCALE GENOMIC DNA]</scope>
    <source>
        <strain evidence="2">DAOM197198w</strain>
    </source>
</reference>